<accession>M2Q2Q3</accession>
<dbReference type="BioCyc" id="ECAT999415-HMP:GTTI-1091-MONOMER"/>
<dbReference type="EMBL" id="AGEJ01000018">
    <property type="protein sequence ID" value="EMD16511.1"/>
    <property type="molecule type" value="Genomic_DNA"/>
</dbReference>
<dbReference type="RefSeq" id="WP_004802836.1">
    <property type="nucleotide sequence ID" value="NZ_KB446648.1"/>
</dbReference>
<protein>
    <recommendedName>
        <fullName evidence="3">DUF1848 domain-containing protein</fullName>
    </recommendedName>
</protein>
<dbReference type="OrthoDB" id="9771212at2"/>
<dbReference type="Proteomes" id="UP000011758">
    <property type="component" value="Unassembled WGS sequence"/>
</dbReference>
<evidence type="ECO:0000313" key="1">
    <source>
        <dbReference type="EMBL" id="EMD16511.1"/>
    </source>
</evidence>
<dbReference type="PATRIC" id="fig|999415.3.peg.1078"/>
<evidence type="ECO:0008006" key="3">
    <source>
        <dbReference type="Google" id="ProtNLM"/>
    </source>
</evidence>
<organism evidence="1 2">
    <name type="scientific">Eggerthia catenaformis OT 569 = DSM 20559</name>
    <dbReference type="NCBI Taxonomy" id="999415"/>
    <lineage>
        <taxon>Bacteria</taxon>
        <taxon>Bacillati</taxon>
        <taxon>Bacillota</taxon>
        <taxon>Erysipelotrichia</taxon>
        <taxon>Erysipelotrichales</taxon>
        <taxon>Coprobacillaceae</taxon>
        <taxon>Eggerthia</taxon>
    </lineage>
</organism>
<gene>
    <name evidence="1" type="ORF">HMPREF9943_01065</name>
</gene>
<dbReference type="eggNOG" id="COG1533">
    <property type="taxonomic scope" value="Bacteria"/>
</dbReference>
<keyword evidence="2" id="KW-1185">Reference proteome</keyword>
<proteinExistence type="predicted"/>
<name>M2Q2Q3_9FIRM</name>
<dbReference type="AlphaFoldDB" id="M2Q2Q3"/>
<evidence type="ECO:0000313" key="2">
    <source>
        <dbReference type="Proteomes" id="UP000011758"/>
    </source>
</evidence>
<dbReference type="Pfam" id="PF08902">
    <property type="entry name" value="DUF1848"/>
    <property type="match status" value="1"/>
</dbReference>
<comment type="caution">
    <text evidence="1">The sequence shown here is derived from an EMBL/GenBank/DDBJ whole genome shotgun (WGS) entry which is preliminary data.</text>
</comment>
<sequence>MILNTGNRTDIPAFFSEWFMQRIKAGYVYTRNPYNPQMIISYKLNPDLIDLITFCTKNPIPMLKYMDDLKVYRMFWHITLTCYGKDIEPFVPNKNRIIDAIKKLSEYVDKKAICWRYDPILINQKYTVEYHIKMFESICRRLSGYVGCCIFSYIDLYKKTIRNFPDVRPVSYEDKKKLAEAFMKISRQYHIKLKTCLEDDRFLKDSDIDTGGCYSQAAIEKAIGIKLKAPVSLMTRPGCSCLLGNDIGMYNTCLHGCKYCYANEDRAVIKKNYQNHDPFSPLLIGHVRKEDIIKEAKQVSYIDYQMSLFD</sequence>
<dbReference type="InterPro" id="IPR014998">
    <property type="entry name" value="DUF1848"/>
</dbReference>
<dbReference type="STRING" id="999415.HMPREF9943_01065"/>
<reference evidence="1 2" key="1">
    <citation type="submission" date="2013-02" db="EMBL/GenBank/DDBJ databases">
        <title>The Genome Sequence of Lactobacillus catenaformis F0143.</title>
        <authorList>
            <consortium name="The Broad Institute Genome Sequencing Platform"/>
            <person name="Earl A."/>
            <person name="Ward D."/>
            <person name="Feldgarden M."/>
            <person name="Gevers D."/>
            <person name="Izard J."/>
            <person name="Blanton J.M."/>
            <person name="Mathney J."/>
            <person name="Dewhirst F.E."/>
            <person name="Young S.K."/>
            <person name="Zeng Q."/>
            <person name="Gargeya S."/>
            <person name="Fitzgerald M."/>
            <person name="Haas B."/>
            <person name="Abouelleil A."/>
            <person name="Alvarado L."/>
            <person name="Arachchi H.M."/>
            <person name="Berlin A."/>
            <person name="Chapman S.B."/>
            <person name="Gearin G."/>
            <person name="Goldberg J."/>
            <person name="Griggs A."/>
            <person name="Gujja S."/>
            <person name="Hansen M."/>
            <person name="Heiman D."/>
            <person name="Howarth C."/>
            <person name="Larimer J."/>
            <person name="Lui A."/>
            <person name="MacDonald P.J.P."/>
            <person name="McCowen C."/>
            <person name="Montmayeur A."/>
            <person name="Murphy C."/>
            <person name="Neiman D."/>
            <person name="Pearson M."/>
            <person name="Priest M."/>
            <person name="Roberts A."/>
            <person name="Saif S."/>
            <person name="Shea T."/>
            <person name="Sisk P."/>
            <person name="Stolte C."/>
            <person name="Sykes S."/>
            <person name="Wortman J."/>
            <person name="Nusbaum C."/>
            <person name="Birren B."/>
        </authorList>
    </citation>
    <scope>NUCLEOTIDE SEQUENCE [LARGE SCALE GENOMIC DNA]</scope>
    <source>
        <strain evidence="1 2">OT 569</strain>
    </source>
</reference>